<feature type="region of interest" description="Disordered" evidence="1">
    <location>
        <begin position="1"/>
        <end position="148"/>
    </location>
</feature>
<feature type="compositionally biased region" description="Basic and acidic residues" evidence="1">
    <location>
        <begin position="67"/>
        <end position="82"/>
    </location>
</feature>
<sequence>MLETGDKTVHTMEEEEKQRVTNMIRRTKLHKDYLDNKKKEEDANVAEESKTKRERENKAGGISDESDNQKYDEVKEDEKEMNEGDENSFSDNEIENDHNEKSDVREVECDEEKENEDDTNGDEMDDEELEEGDDEVYHEEEEEGECVDEEVREYRRLRHQQICEQLQRQQHRALDRSSSQGRTSSTKHPPNRYIKKCKSATFSLDGMLYTIGE</sequence>
<evidence type="ECO:0000313" key="2">
    <source>
        <dbReference type="Proteomes" id="UP000694888"/>
    </source>
</evidence>
<dbReference type="RefSeq" id="XP_035826729.1">
    <property type="nucleotide sequence ID" value="XM_035970836.1"/>
</dbReference>
<feature type="compositionally biased region" description="Acidic residues" evidence="1">
    <location>
        <begin position="83"/>
        <end position="94"/>
    </location>
</feature>
<accession>A0ABM1VWD8</accession>
<evidence type="ECO:0000256" key="1">
    <source>
        <dbReference type="SAM" id="MobiDB-lite"/>
    </source>
</evidence>
<reference evidence="3 4" key="1">
    <citation type="submission" date="2025-05" db="UniProtKB">
        <authorList>
            <consortium name="RefSeq"/>
        </authorList>
    </citation>
    <scope>IDENTIFICATION</scope>
</reference>
<keyword evidence="2" id="KW-1185">Reference proteome</keyword>
<feature type="compositionally biased region" description="Basic and acidic residues" evidence="1">
    <location>
        <begin position="95"/>
        <end position="107"/>
    </location>
</feature>
<name>A0ABM1VWD8_APLCA</name>
<gene>
    <name evidence="3 4" type="primary">LOC118477173</name>
</gene>
<protein>
    <submittedName>
        <fullName evidence="3 4">Myb-like protein X isoform X1</fullName>
    </submittedName>
</protein>
<feature type="compositionally biased region" description="Basic and acidic residues" evidence="1">
    <location>
        <begin position="30"/>
        <end position="58"/>
    </location>
</feature>
<dbReference type="Proteomes" id="UP000694888">
    <property type="component" value="Unplaced"/>
</dbReference>
<dbReference type="RefSeq" id="XP_035826730.1">
    <property type="nucleotide sequence ID" value="XM_035970837.1"/>
</dbReference>
<feature type="region of interest" description="Disordered" evidence="1">
    <location>
        <begin position="165"/>
        <end position="192"/>
    </location>
</feature>
<organism evidence="2 4">
    <name type="scientific">Aplysia californica</name>
    <name type="common">California sea hare</name>
    <dbReference type="NCBI Taxonomy" id="6500"/>
    <lineage>
        <taxon>Eukaryota</taxon>
        <taxon>Metazoa</taxon>
        <taxon>Spiralia</taxon>
        <taxon>Lophotrochozoa</taxon>
        <taxon>Mollusca</taxon>
        <taxon>Gastropoda</taxon>
        <taxon>Heterobranchia</taxon>
        <taxon>Euthyneura</taxon>
        <taxon>Tectipleura</taxon>
        <taxon>Aplysiida</taxon>
        <taxon>Aplysioidea</taxon>
        <taxon>Aplysiidae</taxon>
        <taxon>Aplysia</taxon>
    </lineage>
</organism>
<feature type="compositionally biased region" description="Polar residues" evidence="1">
    <location>
        <begin position="176"/>
        <end position="188"/>
    </location>
</feature>
<proteinExistence type="predicted"/>
<evidence type="ECO:0000313" key="3">
    <source>
        <dbReference type="RefSeq" id="XP_035826729.1"/>
    </source>
</evidence>
<dbReference type="GeneID" id="118477173"/>
<evidence type="ECO:0000313" key="4">
    <source>
        <dbReference type="RefSeq" id="XP_035826730.1"/>
    </source>
</evidence>
<feature type="compositionally biased region" description="Basic and acidic residues" evidence="1">
    <location>
        <begin position="1"/>
        <end position="19"/>
    </location>
</feature>
<feature type="compositionally biased region" description="Acidic residues" evidence="1">
    <location>
        <begin position="108"/>
        <end position="148"/>
    </location>
</feature>